<dbReference type="SUPFAM" id="SSF50249">
    <property type="entry name" value="Nucleic acid-binding proteins"/>
    <property type="match status" value="1"/>
</dbReference>
<keyword evidence="2" id="KW-0808">Transferase</keyword>
<keyword evidence="1" id="KW-0489">Methyltransferase</keyword>
<evidence type="ECO:0000313" key="5">
    <source>
        <dbReference type="EMBL" id="CAB4530364.1"/>
    </source>
</evidence>
<dbReference type="PANTHER" id="PTHR11061:SF30">
    <property type="entry name" value="TRNA (URACIL(54)-C(5))-METHYLTRANSFERASE"/>
    <property type="match status" value="1"/>
</dbReference>
<evidence type="ECO:0000259" key="4">
    <source>
        <dbReference type="PROSITE" id="PS50926"/>
    </source>
</evidence>
<proteinExistence type="predicted"/>
<evidence type="ECO:0000256" key="2">
    <source>
        <dbReference type="ARBA" id="ARBA00022679"/>
    </source>
</evidence>
<dbReference type="InterPro" id="IPR030391">
    <property type="entry name" value="MeTrfase_TrmA_CS"/>
</dbReference>
<protein>
    <submittedName>
        <fullName evidence="5">Unannotated protein</fullName>
    </submittedName>
</protein>
<dbReference type="Gene3D" id="2.40.50.1070">
    <property type="match status" value="1"/>
</dbReference>
<sequence>MQEVTPRGSEQVELQVERMVAGGLGLCRENSGRILLVEGGLPGERVLVQVTESSKRMAKGVVLDVVSPTAGRRAAPCAEVAAGCGGCDLQHAEPELQLRLKAEIVVDALFRIAHLEQVPISFGQRLPSTRYRTTLRCGVAADAGRAAQITREIEGSGLDQSHMHGQGGVSGQGGAIGQGGMIGQGDMIGQGGVVGRVGFRKRQSHEVHPVPSCLVAHPLIEELIHVGRFPGASSVTFRVGARTSERMVIVDGEELSQKSLGLPDDVRIVTAQALTDGAQAWIHEQVAGHSFRISARSFFQARPDGADALVAAVARAVAPFDAVHDRLVDLYGGVGLFTKGLNAQRAVLVERSESSISDARVNLFELGTKIVASSVERWQPTSAEVVVADPARSGLNAAGVDAVVATGAERVALVSCDPASLARDLGLFAAAGFEVQGIELIDMFPQTHHIETVATLRRVSASRVTR</sequence>
<dbReference type="Gene3D" id="3.40.50.150">
    <property type="entry name" value="Vaccinia Virus protein VP39"/>
    <property type="match status" value="1"/>
</dbReference>
<dbReference type="SUPFAM" id="SSF53335">
    <property type="entry name" value="S-adenosyl-L-methionine-dependent methyltransferases"/>
    <property type="match status" value="2"/>
</dbReference>
<dbReference type="Pfam" id="PF05958">
    <property type="entry name" value="tRNA_U5-meth_tr"/>
    <property type="match status" value="1"/>
</dbReference>
<dbReference type="EMBL" id="CAEZSF010000010">
    <property type="protein sequence ID" value="CAB4530364.1"/>
    <property type="molecule type" value="Genomic_DNA"/>
</dbReference>
<dbReference type="PROSITE" id="PS50926">
    <property type="entry name" value="TRAM"/>
    <property type="match status" value="1"/>
</dbReference>
<dbReference type="InterPro" id="IPR029063">
    <property type="entry name" value="SAM-dependent_MTases_sf"/>
</dbReference>
<dbReference type="PROSITE" id="PS01231">
    <property type="entry name" value="TRMA_2"/>
    <property type="match status" value="1"/>
</dbReference>
<feature type="domain" description="TRAM" evidence="4">
    <location>
        <begin position="4"/>
        <end position="64"/>
    </location>
</feature>
<name>A0A6J6AV42_9ZZZZ</name>
<evidence type="ECO:0000256" key="3">
    <source>
        <dbReference type="ARBA" id="ARBA00022691"/>
    </source>
</evidence>
<dbReference type="PROSITE" id="PS51687">
    <property type="entry name" value="SAM_MT_RNA_M5U"/>
    <property type="match status" value="1"/>
</dbReference>
<dbReference type="InterPro" id="IPR012340">
    <property type="entry name" value="NA-bd_OB-fold"/>
</dbReference>
<accession>A0A6J6AV42</accession>
<dbReference type="InterPro" id="IPR010280">
    <property type="entry name" value="U5_MeTrfase_fam"/>
</dbReference>
<reference evidence="5" key="1">
    <citation type="submission" date="2020-05" db="EMBL/GenBank/DDBJ databases">
        <authorList>
            <person name="Chiriac C."/>
            <person name="Salcher M."/>
            <person name="Ghai R."/>
            <person name="Kavagutti S V."/>
        </authorList>
    </citation>
    <scope>NUCLEOTIDE SEQUENCE</scope>
</reference>
<gene>
    <name evidence="5" type="ORF">UFOPK1358_00214</name>
</gene>
<organism evidence="5">
    <name type="scientific">freshwater metagenome</name>
    <dbReference type="NCBI Taxonomy" id="449393"/>
    <lineage>
        <taxon>unclassified sequences</taxon>
        <taxon>metagenomes</taxon>
        <taxon>ecological metagenomes</taxon>
    </lineage>
</organism>
<dbReference type="GO" id="GO:0070041">
    <property type="term" value="F:rRNA (uridine-C5-)-methyltransferase activity"/>
    <property type="evidence" value="ECO:0007669"/>
    <property type="project" value="TreeGrafter"/>
</dbReference>
<dbReference type="GO" id="GO:0070475">
    <property type="term" value="P:rRNA base methylation"/>
    <property type="evidence" value="ECO:0007669"/>
    <property type="project" value="TreeGrafter"/>
</dbReference>
<dbReference type="InterPro" id="IPR002792">
    <property type="entry name" value="TRAM_dom"/>
</dbReference>
<dbReference type="Gene3D" id="2.40.50.140">
    <property type="entry name" value="Nucleic acid-binding proteins"/>
    <property type="match status" value="1"/>
</dbReference>
<evidence type="ECO:0000256" key="1">
    <source>
        <dbReference type="ARBA" id="ARBA00022603"/>
    </source>
</evidence>
<dbReference type="Pfam" id="PF01938">
    <property type="entry name" value="TRAM"/>
    <property type="match status" value="1"/>
</dbReference>
<dbReference type="AlphaFoldDB" id="A0A6J6AV42"/>
<keyword evidence="3" id="KW-0949">S-adenosyl-L-methionine</keyword>
<dbReference type="PANTHER" id="PTHR11061">
    <property type="entry name" value="RNA M5U METHYLTRANSFERASE"/>
    <property type="match status" value="1"/>
</dbReference>